<protein>
    <recommendedName>
        <fullName evidence="4">Secreted protein</fullName>
    </recommendedName>
</protein>
<evidence type="ECO:0008006" key="4">
    <source>
        <dbReference type="Google" id="ProtNLM"/>
    </source>
</evidence>
<evidence type="ECO:0000313" key="2">
    <source>
        <dbReference type="EMBL" id="MCD5309640.1"/>
    </source>
</evidence>
<evidence type="ECO:0000313" key="3">
    <source>
        <dbReference type="Proteomes" id="UP001138997"/>
    </source>
</evidence>
<proteinExistence type="predicted"/>
<organism evidence="2 3">
    <name type="scientific">Kineosporia babensis</name>
    <dbReference type="NCBI Taxonomy" id="499548"/>
    <lineage>
        <taxon>Bacteria</taxon>
        <taxon>Bacillati</taxon>
        <taxon>Actinomycetota</taxon>
        <taxon>Actinomycetes</taxon>
        <taxon>Kineosporiales</taxon>
        <taxon>Kineosporiaceae</taxon>
        <taxon>Kineosporia</taxon>
    </lineage>
</organism>
<dbReference type="Proteomes" id="UP001138997">
    <property type="component" value="Unassembled WGS sequence"/>
</dbReference>
<comment type="caution">
    <text evidence="2">The sequence shown here is derived from an EMBL/GenBank/DDBJ whole genome shotgun (WGS) entry which is preliminary data.</text>
</comment>
<dbReference type="EMBL" id="JAJOMB010000001">
    <property type="protein sequence ID" value="MCD5309640.1"/>
    <property type="molecule type" value="Genomic_DNA"/>
</dbReference>
<dbReference type="RefSeq" id="WP_231438563.1">
    <property type="nucleotide sequence ID" value="NZ_JAJOMB010000001.1"/>
</dbReference>
<keyword evidence="3" id="KW-1185">Reference proteome</keyword>
<reference evidence="2" key="1">
    <citation type="submission" date="2021-11" db="EMBL/GenBank/DDBJ databases">
        <title>Streptomyces corallinus and Kineosporia corallina sp. nov., two new coral-derived marine actinobacteria.</title>
        <authorList>
            <person name="Buangrab K."/>
            <person name="Sutthacheep M."/>
            <person name="Yeemin T."/>
            <person name="Harunari E."/>
            <person name="Igarashi Y."/>
            <person name="Sripreechasak P."/>
            <person name="Kanchanasin P."/>
            <person name="Tanasupawat S."/>
            <person name="Phongsopitanun W."/>
        </authorList>
    </citation>
    <scope>NUCLEOTIDE SEQUENCE</scope>
    <source>
        <strain evidence="2">JCM 31032</strain>
    </source>
</reference>
<sequence>MISLRKSAAGIVAATVLVPLTLIGSANPASAQSTTCDLRPRGTIIGAKSKTVDFNVPSASAWTYELPRIGLYVYDTEADGDGSSVRIGPEMFKNSDAGVQQGEVQRTRRSDGVQDTCTASWRIRRATRLQDVKVEKIKYGRKLSGRVERVVWGKKPDSRWTTYSKGSVSVRFLNARGKWQDAGAAEVTKGGKFKFTKQIGERKWRLYFQSDELSGVSPEIEITG</sequence>
<feature type="signal peptide" evidence="1">
    <location>
        <begin position="1"/>
        <end position="31"/>
    </location>
</feature>
<dbReference type="AlphaFoldDB" id="A0A9X1SSI1"/>
<keyword evidence="1" id="KW-0732">Signal</keyword>
<accession>A0A9X1SSI1</accession>
<gene>
    <name evidence="2" type="ORF">LR394_01940</name>
</gene>
<name>A0A9X1SSI1_9ACTN</name>
<evidence type="ECO:0000256" key="1">
    <source>
        <dbReference type="SAM" id="SignalP"/>
    </source>
</evidence>
<feature type="chain" id="PRO_5040813905" description="Secreted protein" evidence="1">
    <location>
        <begin position="32"/>
        <end position="224"/>
    </location>
</feature>